<dbReference type="InterPro" id="IPR016047">
    <property type="entry name" value="M23ase_b-sheet_dom"/>
</dbReference>
<dbReference type="Pfam" id="PF01551">
    <property type="entry name" value="Peptidase_M23"/>
    <property type="match status" value="1"/>
</dbReference>
<gene>
    <name evidence="2" type="ORF">UU56_C0008G0038</name>
</gene>
<dbReference type="InterPro" id="IPR011055">
    <property type="entry name" value="Dup_hybrid_motif"/>
</dbReference>
<dbReference type="AlphaFoldDB" id="A0A0G0Y458"/>
<organism evidence="2 3">
    <name type="scientific">Candidatus Curtissbacteria bacterium GW2011_GWA2_41_24</name>
    <dbReference type="NCBI Taxonomy" id="1618411"/>
    <lineage>
        <taxon>Bacteria</taxon>
        <taxon>Candidatus Curtissiibacteriota</taxon>
    </lineage>
</organism>
<protein>
    <submittedName>
        <fullName evidence="2">Peptidase M23B</fullName>
    </submittedName>
</protein>
<comment type="caution">
    <text evidence="2">The sequence shown here is derived from an EMBL/GenBank/DDBJ whole genome shotgun (WGS) entry which is preliminary data.</text>
</comment>
<reference evidence="2 3" key="1">
    <citation type="journal article" date="2015" name="Nature">
        <title>rRNA introns, odd ribosomes, and small enigmatic genomes across a large radiation of phyla.</title>
        <authorList>
            <person name="Brown C.T."/>
            <person name="Hug L.A."/>
            <person name="Thomas B.C."/>
            <person name="Sharon I."/>
            <person name="Castelle C.J."/>
            <person name="Singh A."/>
            <person name="Wilkins M.J."/>
            <person name="Williams K.H."/>
            <person name="Banfield J.F."/>
        </authorList>
    </citation>
    <scope>NUCLEOTIDE SEQUENCE [LARGE SCALE GENOMIC DNA]</scope>
</reference>
<dbReference type="CDD" id="cd12797">
    <property type="entry name" value="M23_peptidase"/>
    <property type="match status" value="1"/>
</dbReference>
<dbReference type="PANTHER" id="PTHR21666:SF270">
    <property type="entry name" value="MUREIN HYDROLASE ACTIVATOR ENVC"/>
    <property type="match status" value="1"/>
</dbReference>
<evidence type="ECO:0000313" key="2">
    <source>
        <dbReference type="EMBL" id="KKS04231.1"/>
    </source>
</evidence>
<proteinExistence type="predicted"/>
<sequence length="80" mass="8331">MNSKGRLADGKGNVVIVDHGDGLKSLYAHMNRIDVGVGNMVNASMIIGTVGLTGRTTGPHVHIEIIDNGIQVDPASVLPD</sequence>
<dbReference type="SUPFAM" id="SSF51261">
    <property type="entry name" value="Duplicated hybrid motif"/>
    <property type="match status" value="1"/>
</dbReference>
<dbReference type="PANTHER" id="PTHR21666">
    <property type="entry name" value="PEPTIDASE-RELATED"/>
    <property type="match status" value="1"/>
</dbReference>
<evidence type="ECO:0000313" key="3">
    <source>
        <dbReference type="Proteomes" id="UP000034493"/>
    </source>
</evidence>
<name>A0A0G0Y458_9BACT</name>
<dbReference type="Gene3D" id="2.70.70.10">
    <property type="entry name" value="Glucose Permease (Domain IIA)"/>
    <property type="match status" value="1"/>
</dbReference>
<dbReference type="InterPro" id="IPR050570">
    <property type="entry name" value="Cell_wall_metabolism_enzyme"/>
</dbReference>
<dbReference type="GO" id="GO:0004222">
    <property type="term" value="F:metalloendopeptidase activity"/>
    <property type="evidence" value="ECO:0007669"/>
    <property type="project" value="TreeGrafter"/>
</dbReference>
<feature type="domain" description="M23ase beta-sheet core" evidence="1">
    <location>
        <begin position="9"/>
        <end position="74"/>
    </location>
</feature>
<dbReference type="Proteomes" id="UP000034493">
    <property type="component" value="Unassembled WGS sequence"/>
</dbReference>
<accession>A0A0G0Y458</accession>
<evidence type="ECO:0000259" key="1">
    <source>
        <dbReference type="Pfam" id="PF01551"/>
    </source>
</evidence>
<dbReference type="EMBL" id="LCBC01000008">
    <property type="protein sequence ID" value="KKS04231.1"/>
    <property type="molecule type" value="Genomic_DNA"/>
</dbReference>